<organism evidence="2 3">
    <name type="scientific">Aquibium carbonis</name>
    <dbReference type="NCBI Taxonomy" id="2495581"/>
    <lineage>
        <taxon>Bacteria</taxon>
        <taxon>Pseudomonadati</taxon>
        <taxon>Pseudomonadota</taxon>
        <taxon>Alphaproteobacteria</taxon>
        <taxon>Hyphomicrobiales</taxon>
        <taxon>Phyllobacteriaceae</taxon>
        <taxon>Aquibium</taxon>
    </lineage>
</organism>
<gene>
    <name evidence="2" type="ORF">EJC49_13115</name>
</gene>
<proteinExistence type="predicted"/>
<evidence type="ECO:0000313" key="2">
    <source>
        <dbReference type="EMBL" id="RST85943.1"/>
    </source>
</evidence>
<comment type="caution">
    <text evidence="2">The sequence shown here is derived from an EMBL/GenBank/DDBJ whole genome shotgun (WGS) entry which is preliminary data.</text>
</comment>
<keyword evidence="3" id="KW-1185">Reference proteome</keyword>
<dbReference type="EMBL" id="RWKW01000045">
    <property type="protein sequence ID" value="RST85943.1"/>
    <property type="molecule type" value="Genomic_DNA"/>
</dbReference>
<accession>A0A3R9Y929</accession>
<reference evidence="2 3" key="1">
    <citation type="submission" date="2018-12" db="EMBL/GenBank/DDBJ databases">
        <title>Mesorhizobium carbonis sp. nov., isolated from coal mine water.</title>
        <authorList>
            <person name="Xin W."/>
            <person name="Xu Z."/>
            <person name="Xiang F."/>
            <person name="Zhang J."/>
            <person name="Xi L."/>
            <person name="Liu J."/>
        </authorList>
    </citation>
    <scope>NUCLEOTIDE SEQUENCE [LARGE SCALE GENOMIC DNA]</scope>
    <source>
        <strain evidence="2 3">B2.3</strain>
    </source>
</reference>
<evidence type="ECO:0000313" key="3">
    <source>
        <dbReference type="Proteomes" id="UP000278398"/>
    </source>
</evidence>
<protein>
    <submittedName>
        <fullName evidence="2">Transcriptional regulator</fullName>
    </submittedName>
</protein>
<dbReference type="RefSeq" id="WP_126700386.1">
    <property type="nucleotide sequence ID" value="NZ_RWKW01000045.1"/>
</dbReference>
<evidence type="ECO:0000256" key="1">
    <source>
        <dbReference type="SAM" id="MobiDB-lite"/>
    </source>
</evidence>
<dbReference type="AlphaFoldDB" id="A0A3R9Y929"/>
<sequence>MQRTATQAERERAKADHLIEKFRTIGPAAVAAALVCSDKQAKKTSATAPEASQPETD</sequence>
<dbReference type="Proteomes" id="UP000278398">
    <property type="component" value="Unassembled WGS sequence"/>
</dbReference>
<feature type="region of interest" description="Disordered" evidence="1">
    <location>
        <begin position="38"/>
        <end position="57"/>
    </location>
</feature>
<name>A0A3R9Y929_9HYPH</name>
<dbReference type="OrthoDB" id="8095497at2"/>